<dbReference type="EMBL" id="JBHULV010000005">
    <property type="protein sequence ID" value="MFD2730284.1"/>
    <property type="molecule type" value="Genomic_DNA"/>
</dbReference>
<accession>A0ABW5TMX4</accession>
<organism evidence="1 2">
    <name type="scientific">Pedobacter alpinus</name>
    <dbReference type="NCBI Taxonomy" id="1590643"/>
    <lineage>
        <taxon>Bacteria</taxon>
        <taxon>Pseudomonadati</taxon>
        <taxon>Bacteroidota</taxon>
        <taxon>Sphingobacteriia</taxon>
        <taxon>Sphingobacteriales</taxon>
        <taxon>Sphingobacteriaceae</taxon>
        <taxon>Pedobacter</taxon>
    </lineage>
</organism>
<protein>
    <recommendedName>
        <fullName evidence="3">OB-fold nucleic acid binding domain-containing protein</fullName>
    </recommendedName>
</protein>
<sequence>MPKLSSTDSIPAKQASQHYNETVKIYGTVSGGRYLEKSFITLLNVDGNFPNHALTIMIKDIDRKKFSYAPESFLKGKKIVVTGKLVEFKGKPEIIVSDVGQIVVVE</sequence>
<evidence type="ECO:0000313" key="1">
    <source>
        <dbReference type="EMBL" id="MFD2730284.1"/>
    </source>
</evidence>
<evidence type="ECO:0000313" key="2">
    <source>
        <dbReference type="Proteomes" id="UP001597546"/>
    </source>
</evidence>
<evidence type="ECO:0008006" key="3">
    <source>
        <dbReference type="Google" id="ProtNLM"/>
    </source>
</evidence>
<dbReference type="RefSeq" id="WP_379041058.1">
    <property type="nucleotide sequence ID" value="NZ_JBHSKW010000006.1"/>
</dbReference>
<gene>
    <name evidence="1" type="ORF">ACFSSE_01055</name>
</gene>
<proteinExistence type="predicted"/>
<comment type="caution">
    <text evidence="1">The sequence shown here is derived from an EMBL/GenBank/DDBJ whole genome shotgun (WGS) entry which is preliminary data.</text>
</comment>
<reference evidence="2" key="1">
    <citation type="journal article" date="2019" name="Int. J. Syst. Evol. Microbiol.">
        <title>The Global Catalogue of Microorganisms (GCM) 10K type strain sequencing project: providing services to taxonomists for standard genome sequencing and annotation.</title>
        <authorList>
            <consortium name="The Broad Institute Genomics Platform"/>
            <consortium name="The Broad Institute Genome Sequencing Center for Infectious Disease"/>
            <person name="Wu L."/>
            <person name="Ma J."/>
        </authorList>
    </citation>
    <scope>NUCLEOTIDE SEQUENCE [LARGE SCALE GENOMIC DNA]</scope>
    <source>
        <strain evidence="2">KCTC 42456</strain>
    </source>
</reference>
<dbReference type="Proteomes" id="UP001597546">
    <property type="component" value="Unassembled WGS sequence"/>
</dbReference>
<keyword evidence="2" id="KW-1185">Reference proteome</keyword>
<name>A0ABW5TMX4_9SPHI</name>